<organism evidence="6 7">
    <name type="scientific">Romanomermis culicivorax</name>
    <name type="common">Nematode worm</name>
    <dbReference type="NCBI Taxonomy" id="13658"/>
    <lineage>
        <taxon>Eukaryota</taxon>
        <taxon>Metazoa</taxon>
        <taxon>Ecdysozoa</taxon>
        <taxon>Nematoda</taxon>
        <taxon>Enoplea</taxon>
        <taxon>Dorylaimia</taxon>
        <taxon>Mermithida</taxon>
        <taxon>Mermithoidea</taxon>
        <taxon>Mermithidae</taxon>
        <taxon>Romanomermis</taxon>
    </lineage>
</organism>
<evidence type="ECO:0000313" key="7">
    <source>
        <dbReference type="WBParaSite" id="nRc.2.0.1.t05313-RA"/>
    </source>
</evidence>
<comment type="subcellular location">
    <subcellularLocation>
        <location evidence="1">Membrane</location>
        <topology evidence="1">Multi-pass membrane protein</topology>
    </subcellularLocation>
</comment>
<keyword evidence="3" id="KW-1133">Transmembrane helix</keyword>
<dbReference type="InterPro" id="IPR011547">
    <property type="entry name" value="SLC26A/SulP_dom"/>
</dbReference>
<keyword evidence="6" id="KW-1185">Reference proteome</keyword>
<dbReference type="GO" id="GO:0055085">
    <property type="term" value="P:transmembrane transport"/>
    <property type="evidence" value="ECO:0007669"/>
    <property type="project" value="InterPro"/>
</dbReference>
<evidence type="ECO:0000259" key="5">
    <source>
        <dbReference type="Pfam" id="PF00916"/>
    </source>
</evidence>
<name>A0A915HTT3_ROMCU</name>
<dbReference type="Pfam" id="PF00916">
    <property type="entry name" value="Sulfate_transp"/>
    <property type="match status" value="1"/>
</dbReference>
<evidence type="ECO:0000256" key="3">
    <source>
        <dbReference type="ARBA" id="ARBA00022989"/>
    </source>
</evidence>
<sequence>MFALNVEQFMLHFPQANDRMALAGKPDNQEFIALGFMECGSSFFQCFPSSGSLGRSVVFEGAGAKSQITGIVSCTLILSVLLWLGPLFSTLPRTEPELGIRVFRFQSSLHFANAQIFEDALMEECGINIDHIKVSLDSLRVRLLHAVGHEQ</sequence>
<dbReference type="GO" id="GO:0016020">
    <property type="term" value="C:membrane"/>
    <property type="evidence" value="ECO:0007669"/>
    <property type="project" value="UniProtKB-SubCell"/>
</dbReference>
<feature type="domain" description="SLC26A/SulP transporter" evidence="5">
    <location>
        <begin position="28"/>
        <end position="93"/>
    </location>
</feature>
<evidence type="ECO:0000313" key="6">
    <source>
        <dbReference type="Proteomes" id="UP000887565"/>
    </source>
</evidence>
<dbReference type="WBParaSite" id="nRc.2.0.1.t05313-RA">
    <property type="protein sequence ID" value="nRc.2.0.1.t05313-RA"/>
    <property type="gene ID" value="nRc.2.0.1.g05313"/>
</dbReference>
<evidence type="ECO:0000256" key="2">
    <source>
        <dbReference type="ARBA" id="ARBA00022692"/>
    </source>
</evidence>
<accession>A0A915HTT3</accession>
<dbReference type="AlphaFoldDB" id="A0A915HTT3"/>
<protein>
    <submittedName>
        <fullName evidence="7">SLC26A/SulP transporter domain-containing protein</fullName>
    </submittedName>
</protein>
<dbReference type="PANTHER" id="PTHR11814">
    <property type="entry name" value="SULFATE TRANSPORTER"/>
    <property type="match status" value="1"/>
</dbReference>
<keyword evidence="4" id="KW-0472">Membrane</keyword>
<dbReference type="Proteomes" id="UP000887565">
    <property type="component" value="Unplaced"/>
</dbReference>
<evidence type="ECO:0000256" key="4">
    <source>
        <dbReference type="ARBA" id="ARBA00023136"/>
    </source>
</evidence>
<proteinExistence type="predicted"/>
<reference evidence="7" key="1">
    <citation type="submission" date="2022-11" db="UniProtKB">
        <authorList>
            <consortium name="WormBaseParasite"/>
        </authorList>
    </citation>
    <scope>IDENTIFICATION</scope>
</reference>
<evidence type="ECO:0000256" key="1">
    <source>
        <dbReference type="ARBA" id="ARBA00004141"/>
    </source>
</evidence>
<keyword evidence="2" id="KW-0812">Transmembrane</keyword>
<dbReference type="InterPro" id="IPR001902">
    <property type="entry name" value="SLC26A/SulP_fam"/>
</dbReference>